<keyword evidence="7" id="KW-1185">Reference proteome</keyword>
<feature type="transmembrane region" description="Helical" evidence="4">
    <location>
        <begin position="157"/>
        <end position="180"/>
    </location>
</feature>
<dbReference type="EMBL" id="FZOA01000007">
    <property type="protein sequence ID" value="SNR93792.1"/>
    <property type="molecule type" value="Genomic_DNA"/>
</dbReference>
<feature type="transmembrane region" description="Helical" evidence="4">
    <location>
        <begin position="95"/>
        <end position="118"/>
    </location>
</feature>
<feature type="transmembrane region" description="Helical" evidence="4">
    <location>
        <begin position="291"/>
        <end position="312"/>
    </location>
</feature>
<dbReference type="PANTHER" id="PTHR23523:SF1">
    <property type="entry name" value="CYANATE TRANSPORT PROTEIN CYNX"/>
    <property type="match status" value="1"/>
</dbReference>
<feature type="transmembrane region" description="Helical" evidence="4">
    <location>
        <begin position="355"/>
        <end position="374"/>
    </location>
</feature>
<gene>
    <name evidence="6" type="ORF">SAMN05192560_1854</name>
</gene>
<dbReference type="InterPro" id="IPR036259">
    <property type="entry name" value="MFS_trans_sf"/>
</dbReference>
<feature type="transmembrane region" description="Helical" evidence="4">
    <location>
        <begin position="267"/>
        <end position="285"/>
    </location>
</feature>
<dbReference type="InterPro" id="IPR052524">
    <property type="entry name" value="MFS_Cyanate_Porter"/>
</dbReference>
<evidence type="ECO:0000256" key="2">
    <source>
        <dbReference type="ARBA" id="ARBA00022989"/>
    </source>
</evidence>
<feature type="transmembrane region" description="Helical" evidence="4">
    <location>
        <begin position="324"/>
        <end position="343"/>
    </location>
</feature>
<name>A0A239AEK2_9PROT</name>
<evidence type="ECO:0000259" key="5">
    <source>
        <dbReference type="PROSITE" id="PS50850"/>
    </source>
</evidence>
<feature type="transmembrane region" description="Helical" evidence="4">
    <location>
        <begin position="72"/>
        <end position="89"/>
    </location>
</feature>
<proteinExistence type="predicted"/>
<dbReference type="InterPro" id="IPR011701">
    <property type="entry name" value="MFS"/>
</dbReference>
<organism evidence="6 7">
    <name type="scientific">Methylobacillus rhizosphaerae</name>
    <dbReference type="NCBI Taxonomy" id="551994"/>
    <lineage>
        <taxon>Bacteria</taxon>
        <taxon>Pseudomonadati</taxon>
        <taxon>Pseudomonadota</taxon>
        <taxon>Betaproteobacteria</taxon>
        <taxon>Nitrosomonadales</taxon>
        <taxon>Methylophilaceae</taxon>
        <taxon>Methylobacillus</taxon>
    </lineage>
</organism>
<dbReference type="RefSeq" id="WP_089375934.1">
    <property type="nucleotide sequence ID" value="NZ_FZOA01000007.1"/>
</dbReference>
<reference evidence="7" key="1">
    <citation type="submission" date="2017-06" db="EMBL/GenBank/DDBJ databases">
        <authorList>
            <person name="Varghese N."/>
            <person name="Submissions S."/>
        </authorList>
    </citation>
    <scope>NUCLEOTIDE SEQUENCE [LARGE SCALE GENOMIC DNA]</scope>
    <source>
        <strain evidence="7">Ca-68</strain>
    </source>
</reference>
<protein>
    <submittedName>
        <fullName evidence="6">MFS transporter, CP family, cyanate transporter</fullName>
    </submittedName>
</protein>
<dbReference type="PANTHER" id="PTHR23523">
    <property type="match status" value="1"/>
</dbReference>
<dbReference type="PROSITE" id="PS50850">
    <property type="entry name" value="MFS"/>
    <property type="match status" value="1"/>
</dbReference>
<dbReference type="AlphaFoldDB" id="A0A239AEK2"/>
<dbReference type="Pfam" id="PF07690">
    <property type="entry name" value="MFS_1"/>
    <property type="match status" value="1"/>
</dbReference>
<evidence type="ECO:0000313" key="7">
    <source>
        <dbReference type="Proteomes" id="UP000198305"/>
    </source>
</evidence>
<feature type="transmembrane region" description="Helical" evidence="4">
    <location>
        <begin position="38"/>
        <end position="60"/>
    </location>
</feature>
<evidence type="ECO:0000256" key="3">
    <source>
        <dbReference type="ARBA" id="ARBA00023136"/>
    </source>
</evidence>
<evidence type="ECO:0000256" key="4">
    <source>
        <dbReference type="SAM" id="Phobius"/>
    </source>
</evidence>
<dbReference type="Proteomes" id="UP000198305">
    <property type="component" value="Unassembled WGS sequence"/>
</dbReference>
<accession>A0A239AEK2</accession>
<keyword evidence="2 4" id="KW-1133">Transmembrane helix</keyword>
<feature type="transmembrane region" description="Helical" evidence="4">
    <location>
        <begin position="130"/>
        <end position="151"/>
    </location>
</feature>
<dbReference type="InterPro" id="IPR020846">
    <property type="entry name" value="MFS_dom"/>
</dbReference>
<keyword evidence="1 4" id="KW-0812">Transmembrane</keyword>
<evidence type="ECO:0000313" key="6">
    <source>
        <dbReference type="EMBL" id="SNR93792.1"/>
    </source>
</evidence>
<dbReference type="OrthoDB" id="5758872at2"/>
<feature type="transmembrane region" description="Helical" evidence="4">
    <location>
        <begin position="201"/>
        <end position="222"/>
    </location>
</feature>
<feature type="domain" description="Major facilitator superfamily (MFS) profile" evidence="5">
    <location>
        <begin position="2"/>
        <end position="379"/>
    </location>
</feature>
<keyword evidence="3 4" id="KW-0472">Membrane</keyword>
<feature type="transmembrane region" description="Helical" evidence="4">
    <location>
        <begin position="234"/>
        <end position="255"/>
    </location>
</feature>
<dbReference type="SUPFAM" id="SSF103473">
    <property type="entry name" value="MFS general substrate transporter"/>
    <property type="match status" value="1"/>
</dbReference>
<dbReference type="GO" id="GO:0022857">
    <property type="term" value="F:transmembrane transporter activity"/>
    <property type="evidence" value="ECO:0007669"/>
    <property type="project" value="InterPro"/>
</dbReference>
<evidence type="ECO:0000256" key="1">
    <source>
        <dbReference type="ARBA" id="ARBA00022692"/>
    </source>
</evidence>
<dbReference type="Gene3D" id="1.20.1250.20">
    <property type="entry name" value="MFS general substrate transporter like domains"/>
    <property type="match status" value="2"/>
</dbReference>
<sequence length="387" mass="41499">MKALCILFMLILLGLNLRPVMATIGPLTDVLLAQWQLGYGWISLLNGIPILMMGLGALLGHMLLQYCSARRLIMLSLILIGAATCWRIFSQSPATMIMSSLLAGLGIAMVQAFIPAIIKYWWPSRAASYMGIYIPAVMAGAAIAAALAPFIMQHVSLSWALGGWGLLAIPALVLFVLSVPRLPQQQSSTTSPSRLPYNKRFWQLAIFFGLSTSGFTCMLAWLPPYFMDLGHSPTQAGLALSLLSATEVVAGLLLTQLAAGSPDRRPWLILAILFAMSGLFCLAASPAHAWLGVILAGCGVGALFPLSLIVCMDHLHDSHASGILTARVQGVGYLIAGIMPMIAGLLRDHLQTFSTTWGLLAVVFALLLPVAANFNPRHYARHMPSPG</sequence>